<dbReference type="CDD" id="cd05658">
    <property type="entry name" value="M18_DAP"/>
    <property type="match status" value="1"/>
</dbReference>
<dbReference type="Proteomes" id="UP000199727">
    <property type="component" value="Unassembled WGS sequence"/>
</dbReference>
<dbReference type="InterPro" id="IPR001948">
    <property type="entry name" value="Peptidase_M18"/>
</dbReference>
<gene>
    <name evidence="14" type="ORF">C361_03288</name>
</gene>
<dbReference type="GO" id="GO:0006508">
    <property type="term" value="P:proteolysis"/>
    <property type="evidence" value="ECO:0007669"/>
    <property type="project" value="UniProtKB-KW"/>
</dbReference>
<dbReference type="GO" id="GO:0008237">
    <property type="term" value="F:metallopeptidase activity"/>
    <property type="evidence" value="ECO:0007669"/>
    <property type="project" value="UniProtKB-KW"/>
</dbReference>
<comment type="cofactor">
    <cofactor evidence="2">
        <name>Zn(2+)</name>
        <dbReference type="ChEBI" id="CHEBI:29105"/>
    </cofactor>
</comment>
<evidence type="ECO:0000256" key="10">
    <source>
        <dbReference type="ARBA" id="ARBA00023049"/>
    </source>
</evidence>
<dbReference type="AlphaFoldDB" id="A0A854QE34"/>
<comment type="catalytic activity">
    <reaction evidence="1">
        <text>Release of an N-terminal aspartate or glutamate from a peptide, with a preference for aspartate.</text>
        <dbReference type="EC" id="3.4.11.21"/>
    </reaction>
</comment>
<evidence type="ECO:0000256" key="6">
    <source>
        <dbReference type="ARBA" id="ARBA00022670"/>
    </source>
</evidence>
<evidence type="ECO:0000256" key="13">
    <source>
        <dbReference type="SAM" id="SignalP"/>
    </source>
</evidence>
<protein>
    <recommendedName>
        <fullName evidence="4">aspartyl aminopeptidase</fullName>
        <ecNumber evidence="4">3.4.11.21</ecNumber>
    </recommendedName>
</protein>
<dbReference type="OrthoDB" id="9880441at2759"/>
<reference evidence="14 15" key="1">
    <citation type="submission" date="2017-06" db="EMBL/GenBank/DDBJ databases">
        <title>Global population genomics of the pathogenic fungus Cryptococcus neoformans var. grubii.</title>
        <authorList>
            <person name="Cuomo C."/>
            <person name="Litvintseva A."/>
            <person name="Chen Y."/>
            <person name="Young S."/>
            <person name="Zeng Q."/>
            <person name="Chapman S."/>
            <person name="Gujja S."/>
            <person name="Saif S."/>
            <person name="Birren B."/>
        </authorList>
    </citation>
    <scope>NUCLEOTIDE SEQUENCE [LARGE SCALE GENOMIC DNA]</scope>
    <source>
        <strain evidence="14 15">Tu259-1</strain>
    </source>
</reference>
<organism evidence="14 15">
    <name type="scientific">Cryptococcus neoformans Tu259-1</name>
    <dbReference type="NCBI Taxonomy" id="1230072"/>
    <lineage>
        <taxon>Eukaryota</taxon>
        <taxon>Fungi</taxon>
        <taxon>Dikarya</taxon>
        <taxon>Basidiomycota</taxon>
        <taxon>Agaricomycotina</taxon>
        <taxon>Tremellomycetes</taxon>
        <taxon>Tremellales</taxon>
        <taxon>Cryptococcaceae</taxon>
        <taxon>Cryptococcus</taxon>
        <taxon>Cryptococcus neoformans species complex</taxon>
    </lineage>
</organism>
<keyword evidence="13" id="KW-0732">Signal</keyword>
<keyword evidence="5 11" id="KW-0031">Aminopeptidase</keyword>
<keyword evidence="9 11" id="KW-0862">Zinc</keyword>
<evidence type="ECO:0000256" key="2">
    <source>
        <dbReference type="ARBA" id="ARBA00001947"/>
    </source>
</evidence>
<dbReference type="EC" id="3.4.11.21" evidence="4"/>
<accession>A0A854QE34</accession>
<evidence type="ECO:0000313" key="15">
    <source>
        <dbReference type="Proteomes" id="UP000199727"/>
    </source>
</evidence>
<evidence type="ECO:0000256" key="9">
    <source>
        <dbReference type="ARBA" id="ARBA00022833"/>
    </source>
</evidence>
<evidence type="ECO:0000256" key="3">
    <source>
        <dbReference type="ARBA" id="ARBA00008290"/>
    </source>
</evidence>
<dbReference type="Pfam" id="PF02127">
    <property type="entry name" value="Peptidase_M18"/>
    <property type="match status" value="1"/>
</dbReference>
<dbReference type="Gene3D" id="2.30.250.10">
    <property type="entry name" value="Aminopeptidase i, Domain 2"/>
    <property type="match status" value="1"/>
</dbReference>
<evidence type="ECO:0000256" key="1">
    <source>
        <dbReference type="ARBA" id="ARBA00001335"/>
    </source>
</evidence>
<comment type="similarity">
    <text evidence="3 11">Belongs to the peptidase M18 family.</text>
</comment>
<dbReference type="Gene3D" id="3.40.630.10">
    <property type="entry name" value="Zn peptidases"/>
    <property type="match status" value="1"/>
</dbReference>
<comment type="caution">
    <text evidence="14">The sequence shown here is derived from an EMBL/GenBank/DDBJ whole genome shotgun (WGS) entry which is preliminary data.</text>
</comment>
<dbReference type="SUPFAM" id="SSF53187">
    <property type="entry name" value="Zn-dependent exopeptidases"/>
    <property type="match status" value="1"/>
</dbReference>
<dbReference type="PRINTS" id="PR00932">
    <property type="entry name" value="AMINO1PTASE"/>
</dbReference>
<evidence type="ECO:0000256" key="4">
    <source>
        <dbReference type="ARBA" id="ARBA00011965"/>
    </source>
</evidence>
<evidence type="ECO:0000256" key="8">
    <source>
        <dbReference type="ARBA" id="ARBA00022801"/>
    </source>
</evidence>
<dbReference type="GO" id="GO:0000324">
    <property type="term" value="C:fungal-type vacuole"/>
    <property type="evidence" value="ECO:0007669"/>
    <property type="project" value="TreeGrafter"/>
</dbReference>
<dbReference type="PANTHER" id="PTHR28570">
    <property type="entry name" value="ASPARTYL AMINOPEPTIDASE"/>
    <property type="match status" value="1"/>
</dbReference>
<evidence type="ECO:0000313" key="14">
    <source>
        <dbReference type="EMBL" id="OXG21863.1"/>
    </source>
</evidence>
<evidence type="ECO:0000256" key="12">
    <source>
        <dbReference type="SAM" id="MobiDB-lite"/>
    </source>
</evidence>
<evidence type="ECO:0000256" key="5">
    <source>
        <dbReference type="ARBA" id="ARBA00022438"/>
    </source>
</evidence>
<dbReference type="PANTHER" id="PTHR28570:SF3">
    <property type="entry name" value="ASPARTYL AMINOPEPTIDASE"/>
    <property type="match status" value="1"/>
</dbReference>
<keyword evidence="7 11" id="KW-0479">Metal-binding</keyword>
<dbReference type="GO" id="GO:0004177">
    <property type="term" value="F:aminopeptidase activity"/>
    <property type="evidence" value="ECO:0007669"/>
    <property type="project" value="UniProtKB-KW"/>
</dbReference>
<sequence length="523" mass="58125">MAKASVVLFLSATTRSLARYLMKASIPFPPKDAVNFCDFVTHAPTPFHAVAHLTTRLFTSGFVPISERSPSSSLEPGGKYYYTRNQSSLVAFTLPAKPLPETAISFAVGHLDSPCLKVRPVSKKTKSNYLQVGVELYGGGIWHSWFDRDLSLAGRVIVANREAHHSEDPKFVSKLVKIDRPILRIPTLAIHLDRTANDNFKFNKETEFQPILGLVEDALNATDAGLGMKRSHSGTPHQPLAKNDSHEAEKSDDLFNVANMEDKHHPKLLSVLADELGCDIADIQDFELSLYDTQPSTVGGLSNEFVYSPRIDNLMTSFCTIEALCEAVKTSNAGEESDIRCVILFDNEEVGSVSHHGAESNLLPAFVERIVQMKDYKDMGYYAMLANSFLISADMGHAIHPNYESRYEPNLAPKINGGIVIKTNANQRYTSNAQTTFLLRRVAKKAGVPVQEFEIRNDSTCGSTVGPHLSTHVRTVDIGLAQLSMHSIRETAGSHDVRHYIDFFKIFFQGFGEIDRELRIDWH</sequence>
<keyword evidence="6 11" id="KW-0645">Protease</keyword>
<evidence type="ECO:0000256" key="7">
    <source>
        <dbReference type="ARBA" id="ARBA00022723"/>
    </source>
</evidence>
<feature type="region of interest" description="Disordered" evidence="12">
    <location>
        <begin position="225"/>
        <end position="248"/>
    </location>
</feature>
<dbReference type="FunFam" id="2.30.250.10:FF:000001">
    <property type="entry name" value="Aspartyl aminopeptidase 1"/>
    <property type="match status" value="1"/>
</dbReference>
<name>A0A854QE34_CRYNE</name>
<proteinExistence type="inferred from homology"/>
<feature type="signal peptide" evidence="13">
    <location>
        <begin position="1"/>
        <end position="18"/>
    </location>
</feature>
<keyword evidence="10 11" id="KW-0482">Metalloprotease</keyword>
<keyword evidence="8 11" id="KW-0378">Hydrolase</keyword>
<feature type="chain" id="PRO_5032704409" description="aspartyl aminopeptidase" evidence="13">
    <location>
        <begin position="19"/>
        <end position="523"/>
    </location>
</feature>
<dbReference type="GO" id="GO:0008270">
    <property type="term" value="F:zinc ion binding"/>
    <property type="evidence" value="ECO:0007669"/>
    <property type="project" value="InterPro"/>
</dbReference>
<dbReference type="NCBIfam" id="NF002759">
    <property type="entry name" value="PRK02813.1"/>
    <property type="match status" value="1"/>
</dbReference>
<evidence type="ECO:0000256" key="11">
    <source>
        <dbReference type="RuleBase" id="RU004386"/>
    </source>
</evidence>
<dbReference type="SUPFAM" id="SSF101821">
    <property type="entry name" value="Aminopeptidase/glucanase lid domain"/>
    <property type="match status" value="1"/>
</dbReference>
<dbReference type="InterPro" id="IPR023358">
    <property type="entry name" value="Peptidase_M18_dom2"/>
</dbReference>
<dbReference type="EMBL" id="AMKT01000041">
    <property type="protein sequence ID" value="OXG21863.1"/>
    <property type="molecule type" value="Genomic_DNA"/>
</dbReference>